<dbReference type="InterPro" id="IPR027417">
    <property type="entry name" value="P-loop_NTPase"/>
</dbReference>
<evidence type="ECO:0000259" key="5">
    <source>
        <dbReference type="Pfam" id="PF17863"/>
    </source>
</evidence>
<dbReference type="InterPro" id="IPR041628">
    <property type="entry name" value="ChlI/MoxR_AAA_lid"/>
</dbReference>
<sequence length="265" mass="30496">MEEGIKALEPGILAEANRNILYIDEVNLLADNVADVLLDSAAMGINIIEREGISLHHPSTFILVGTMNPEEGNLRPQLLDRFGLSIDVDRIEDIDMRVLITKYVEEYQNDPNEFYKKFKEKQKELKNKIINARKILPSVEISNNQLKKTSKICVKLEVDGHRADITINRTAKSIAAFYGRKFVEDDDLKTAAKLALSHRLRRLPFEDKTLDESELEALFDNEEIEVKNDTQLEEKQSEMEHNQTDINLLKNIQNDKQIHNVREKT</sequence>
<dbReference type="Gene3D" id="3.40.50.300">
    <property type="entry name" value="P-loop containing nucleotide triphosphate hydrolases"/>
    <property type="match status" value="1"/>
</dbReference>
<accession>X1FK92</accession>
<keyword evidence="2" id="KW-0547">Nucleotide-binding</keyword>
<comment type="caution">
    <text evidence="6">The sequence shown here is derived from an EMBL/GenBank/DDBJ whole genome shotgun (WGS) entry which is preliminary data.</text>
</comment>
<dbReference type="AlphaFoldDB" id="X1FK92"/>
<comment type="similarity">
    <text evidence="1">Belongs to the Mg-chelatase subunits D/I family.</text>
</comment>
<dbReference type="PANTHER" id="PTHR32039:SF9">
    <property type="entry name" value="MAGNESIUM-CHELATASE SUBUNIT CHLI-2, CHLOROPLASTIC"/>
    <property type="match status" value="1"/>
</dbReference>
<evidence type="ECO:0008006" key="7">
    <source>
        <dbReference type="Google" id="ProtNLM"/>
    </source>
</evidence>
<dbReference type="InterPro" id="IPR045006">
    <property type="entry name" value="CHLI-like"/>
</dbReference>
<dbReference type="Gene3D" id="1.10.8.80">
    <property type="entry name" value="Magnesium chelatase subunit I, C-Terminal domain"/>
    <property type="match status" value="1"/>
</dbReference>
<dbReference type="GO" id="GO:0005524">
    <property type="term" value="F:ATP binding"/>
    <property type="evidence" value="ECO:0007669"/>
    <property type="project" value="UniProtKB-KW"/>
</dbReference>
<dbReference type="Pfam" id="PF01078">
    <property type="entry name" value="Mg_chelatase"/>
    <property type="match status" value="1"/>
</dbReference>
<feature type="non-terminal residue" evidence="6">
    <location>
        <position position="265"/>
    </location>
</feature>
<dbReference type="PANTHER" id="PTHR32039">
    <property type="entry name" value="MAGNESIUM-CHELATASE SUBUNIT CHLI"/>
    <property type="match status" value="1"/>
</dbReference>
<protein>
    <recommendedName>
        <fullName evidence="7">ChlI/MoxR AAA lid domain-containing protein</fullName>
    </recommendedName>
</protein>
<reference evidence="6" key="1">
    <citation type="journal article" date="2014" name="Front. Microbiol.">
        <title>High frequency of phylogenetically diverse reductive dehalogenase-homologous genes in deep subseafloor sedimentary metagenomes.</title>
        <authorList>
            <person name="Kawai M."/>
            <person name="Futagami T."/>
            <person name="Toyoda A."/>
            <person name="Takaki Y."/>
            <person name="Nishi S."/>
            <person name="Hori S."/>
            <person name="Arai W."/>
            <person name="Tsubouchi T."/>
            <person name="Morono Y."/>
            <person name="Uchiyama I."/>
            <person name="Ito T."/>
            <person name="Fujiyama A."/>
            <person name="Inagaki F."/>
            <person name="Takami H."/>
        </authorList>
    </citation>
    <scope>NUCLEOTIDE SEQUENCE</scope>
    <source>
        <strain evidence="6">Expedition CK06-06</strain>
    </source>
</reference>
<evidence type="ECO:0000256" key="3">
    <source>
        <dbReference type="ARBA" id="ARBA00022840"/>
    </source>
</evidence>
<proteinExistence type="inferred from homology"/>
<dbReference type="Pfam" id="PF17863">
    <property type="entry name" value="AAA_lid_2"/>
    <property type="match status" value="1"/>
</dbReference>
<keyword evidence="3" id="KW-0067">ATP-binding</keyword>
<feature type="domain" description="Magnesium chelatase ChlI-like catalytic" evidence="4">
    <location>
        <begin position="6"/>
        <end position="70"/>
    </location>
</feature>
<feature type="domain" description="ChlI/MoxR AAA lid" evidence="5">
    <location>
        <begin position="149"/>
        <end position="216"/>
    </location>
</feature>
<gene>
    <name evidence="6" type="ORF">S03H2_19576</name>
</gene>
<evidence type="ECO:0000256" key="1">
    <source>
        <dbReference type="ARBA" id="ARBA00005799"/>
    </source>
</evidence>
<evidence type="ECO:0000313" key="6">
    <source>
        <dbReference type="EMBL" id="GAH46071.1"/>
    </source>
</evidence>
<organism evidence="6">
    <name type="scientific">marine sediment metagenome</name>
    <dbReference type="NCBI Taxonomy" id="412755"/>
    <lineage>
        <taxon>unclassified sequences</taxon>
        <taxon>metagenomes</taxon>
        <taxon>ecological metagenomes</taxon>
    </lineage>
</organism>
<evidence type="ECO:0000256" key="2">
    <source>
        <dbReference type="ARBA" id="ARBA00022741"/>
    </source>
</evidence>
<name>X1FK92_9ZZZZ</name>
<dbReference type="InterPro" id="IPR000523">
    <property type="entry name" value="Mg_chelatse_chII-like_cat_dom"/>
</dbReference>
<dbReference type="EMBL" id="BARU01010235">
    <property type="protein sequence ID" value="GAH46071.1"/>
    <property type="molecule type" value="Genomic_DNA"/>
</dbReference>
<evidence type="ECO:0000259" key="4">
    <source>
        <dbReference type="Pfam" id="PF01078"/>
    </source>
</evidence>
<dbReference type="SUPFAM" id="SSF52540">
    <property type="entry name" value="P-loop containing nucleoside triphosphate hydrolases"/>
    <property type="match status" value="1"/>
</dbReference>